<proteinExistence type="predicted"/>
<dbReference type="AlphaFoldDB" id="K3ZPM1"/>
<reference evidence="2" key="1">
    <citation type="journal article" date="2012" name="Nat. Biotechnol.">
        <title>Reference genome sequence of the model plant Setaria.</title>
        <authorList>
            <person name="Bennetzen J.L."/>
            <person name="Schmutz J."/>
            <person name="Wang H."/>
            <person name="Percifield R."/>
            <person name="Hawkins J."/>
            <person name="Pontaroli A.C."/>
            <person name="Estep M."/>
            <person name="Feng L."/>
            <person name="Vaughn J.N."/>
            <person name="Grimwood J."/>
            <person name="Jenkins J."/>
            <person name="Barry K."/>
            <person name="Lindquist E."/>
            <person name="Hellsten U."/>
            <person name="Deshpande S."/>
            <person name="Wang X."/>
            <person name="Wu X."/>
            <person name="Mitros T."/>
            <person name="Triplett J."/>
            <person name="Yang X."/>
            <person name="Ye C.Y."/>
            <person name="Mauro-Herrera M."/>
            <person name="Wang L."/>
            <person name="Li P."/>
            <person name="Sharma M."/>
            <person name="Sharma R."/>
            <person name="Ronald P.C."/>
            <person name="Panaud O."/>
            <person name="Kellogg E.A."/>
            <person name="Brutnell T.P."/>
            <person name="Doust A.N."/>
            <person name="Tuskan G.A."/>
            <person name="Rokhsar D."/>
            <person name="Devos K.M."/>
        </authorList>
    </citation>
    <scope>NUCLEOTIDE SEQUENCE [LARGE SCALE GENOMIC DNA]</scope>
    <source>
        <strain evidence="2">cv. Yugu1</strain>
    </source>
</reference>
<dbReference type="InParanoid" id="K3ZPM1"/>
<protein>
    <submittedName>
        <fullName evidence="1">Uncharacterized protein</fullName>
    </submittedName>
</protein>
<dbReference type="Proteomes" id="UP000004995">
    <property type="component" value="Unassembled WGS sequence"/>
</dbReference>
<sequence>MRPNSDGLEWLGMESDLNKNCCSVDLVPNQIWAGSVLLLQSPPPTL</sequence>
<dbReference type="EnsemblPlants" id="KQK93690">
    <property type="protein sequence ID" value="KQK93690"/>
    <property type="gene ID" value="SETIT_028551mg"/>
</dbReference>
<evidence type="ECO:0000313" key="2">
    <source>
        <dbReference type="Proteomes" id="UP000004995"/>
    </source>
</evidence>
<evidence type="ECO:0000313" key="1">
    <source>
        <dbReference type="EnsemblPlants" id="KQK93690"/>
    </source>
</evidence>
<dbReference type="Gramene" id="KQK93690">
    <property type="protein sequence ID" value="KQK93690"/>
    <property type="gene ID" value="SETIT_028551mg"/>
</dbReference>
<name>K3ZPM1_SETIT</name>
<dbReference type="HOGENOM" id="CLU_3192316_0_0_1"/>
<keyword evidence="2" id="KW-1185">Reference proteome</keyword>
<dbReference type="EMBL" id="AGNK02004638">
    <property type="status" value="NOT_ANNOTATED_CDS"/>
    <property type="molecule type" value="Genomic_DNA"/>
</dbReference>
<accession>K3ZPM1</accession>
<organism evidence="1 2">
    <name type="scientific">Setaria italica</name>
    <name type="common">Foxtail millet</name>
    <name type="synonym">Panicum italicum</name>
    <dbReference type="NCBI Taxonomy" id="4555"/>
    <lineage>
        <taxon>Eukaryota</taxon>
        <taxon>Viridiplantae</taxon>
        <taxon>Streptophyta</taxon>
        <taxon>Embryophyta</taxon>
        <taxon>Tracheophyta</taxon>
        <taxon>Spermatophyta</taxon>
        <taxon>Magnoliopsida</taxon>
        <taxon>Liliopsida</taxon>
        <taxon>Poales</taxon>
        <taxon>Poaceae</taxon>
        <taxon>PACMAD clade</taxon>
        <taxon>Panicoideae</taxon>
        <taxon>Panicodae</taxon>
        <taxon>Paniceae</taxon>
        <taxon>Cenchrinae</taxon>
        <taxon>Setaria</taxon>
    </lineage>
</organism>
<reference evidence="1" key="2">
    <citation type="submission" date="2018-08" db="UniProtKB">
        <authorList>
            <consortium name="EnsemblPlants"/>
        </authorList>
    </citation>
    <scope>IDENTIFICATION</scope>
    <source>
        <strain evidence="1">Yugu1</strain>
    </source>
</reference>